<evidence type="ECO:0000256" key="4">
    <source>
        <dbReference type="ARBA" id="ARBA00023316"/>
    </source>
</evidence>
<evidence type="ECO:0000256" key="5">
    <source>
        <dbReference type="ARBA" id="ARBA00030918"/>
    </source>
</evidence>
<keyword evidence="6" id="KW-0812">Transmembrane</keyword>
<evidence type="ECO:0000313" key="9">
    <source>
        <dbReference type="Proteomes" id="UP000509702"/>
    </source>
</evidence>
<dbReference type="PIRSF" id="PIRSF019422">
    <property type="entry name" value="MltA"/>
    <property type="match status" value="1"/>
</dbReference>
<evidence type="ECO:0000256" key="3">
    <source>
        <dbReference type="ARBA" id="ARBA00023239"/>
    </source>
</evidence>
<dbReference type="GO" id="GO:0009254">
    <property type="term" value="P:peptidoglycan turnover"/>
    <property type="evidence" value="ECO:0007669"/>
    <property type="project" value="InterPro"/>
</dbReference>
<dbReference type="AlphaFoldDB" id="A0A6N1AMY4"/>
<dbReference type="Proteomes" id="UP000509702">
    <property type="component" value="Chromosome"/>
</dbReference>
<comment type="catalytic activity">
    <reaction evidence="1">
        <text>Exolytic cleavage of the (1-&gt;4)-beta-glycosidic linkage between N-acetylmuramic acid (MurNAc) and N-acetylglucosamine (GlcNAc) residues in peptidoglycan, from either the reducing or the non-reducing ends of the peptidoglycan chains, with concomitant formation of a 1,6-anhydrobond in the MurNAc residue.</text>
        <dbReference type="EC" id="4.2.2.n1"/>
    </reaction>
</comment>
<dbReference type="InterPro" id="IPR005300">
    <property type="entry name" value="MltA_B"/>
</dbReference>
<dbReference type="EC" id="4.2.2.n1" evidence="2"/>
<dbReference type="Gene3D" id="2.40.40.10">
    <property type="entry name" value="RlpA-like domain"/>
    <property type="match status" value="1"/>
</dbReference>
<dbReference type="Gene3D" id="2.40.240.50">
    <property type="entry name" value="Barwin-like endoglucanases"/>
    <property type="match status" value="1"/>
</dbReference>
<gene>
    <name evidence="8" type="ORF">HUE56_14655</name>
</gene>
<dbReference type="InterPro" id="IPR036908">
    <property type="entry name" value="RlpA-like_sf"/>
</dbReference>
<dbReference type="KEGG" id="aoz:HUE56_14655"/>
<reference evidence="8 9" key="1">
    <citation type="submission" date="2020-06" db="EMBL/GenBank/DDBJ databases">
        <title>Complete genome of Azosprillum oryzae KACC14407.</title>
        <authorList>
            <person name="Kim M."/>
            <person name="Park Y.-J."/>
            <person name="Shin J.-H."/>
        </authorList>
    </citation>
    <scope>NUCLEOTIDE SEQUENCE [LARGE SCALE GENOMIC DNA]</scope>
    <source>
        <strain evidence="8 9">KACC 14407</strain>
    </source>
</reference>
<evidence type="ECO:0000256" key="2">
    <source>
        <dbReference type="ARBA" id="ARBA00012587"/>
    </source>
</evidence>
<dbReference type="GO" id="GO:0004553">
    <property type="term" value="F:hydrolase activity, hydrolyzing O-glycosyl compounds"/>
    <property type="evidence" value="ECO:0007669"/>
    <property type="project" value="InterPro"/>
</dbReference>
<feature type="transmembrane region" description="Helical" evidence="6">
    <location>
        <begin position="28"/>
        <end position="48"/>
    </location>
</feature>
<keyword evidence="6" id="KW-0472">Membrane</keyword>
<evidence type="ECO:0000313" key="8">
    <source>
        <dbReference type="EMBL" id="QKS51697.1"/>
    </source>
</evidence>
<dbReference type="PANTHER" id="PTHR30124">
    <property type="entry name" value="MEMBRANE-BOUND LYTIC MUREIN TRANSGLYCOSYLASE A"/>
    <property type="match status" value="1"/>
</dbReference>
<dbReference type="GO" id="GO:0019867">
    <property type="term" value="C:outer membrane"/>
    <property type="evidence" value="ECO:0007669"/>
    <property type="project" value="InterPro"/>
</dbReference>
<dbReference type="InterPro" id="IPR010611">
    <property type="entry name" value="3D_dom"/>
</dbReference>
<dbReference type="GO" id="GO:0071555">
    <property type="term" value="P:cell wall organization"/>
    <property type="evidence" value="ECO:0007669"/>
    <property type="project" value="UniProtKB-KW"/>
</dbReference>
<dbReference type="CDD" id="cd14485">
    <property type="entry name" value="mltA_like_LT_A"/>
    <property type="match status" value="1"/>
</dbReference>
<dbReference type="EMBL" id="CP054619">
    <property type="protein sequence ID" value="QKS51697.1"/>
    <property type="molecule type" value="Genomic_DNA"/>
</dbReference>
<keyword evidence="3" id="KW-0456">Lyase</keyword>
<proteinExistence type="predicted"/>
<evidence type="ECO:0000259" key="7">
    <source>
        <dbReference type="SMART" id="SM00925"/>
    </source>
</evidence>
<name>A0A6N1AMY4_9PROT</name>
<dbReference type="OrthoDB" id="9783686at2"/>
<dbReference type="Pfam" id="PF03562">
    <property type="entry name" value="MltA"/>
    <property type="match status" value="1"/>
</dbReference>
<evidence type="ECO:0000256" key="6">
    <source>
        <dbReference type="SAM" id="Phobius"/>
    </source>
</evidence>
<dbReference type="InterPro" id="IPR026044">
    <property type="entry name" value="MltA"/>
</dbReference>
<keyword evidence="9" id="KW-1185">Reference proteome</keyword>
<dbReference type="GO" id="GO:0008933">
    <property type="term" value="F:peptidoglycan lytic transglycosylase activity"/>
    <property type="evidence" value="ECO:0007669"/>
    <property type="project" value="TreeGrafter"/>
</dbReference>
<dbReference type="SUPFAM" id="SSF50685">
    <property type="entry name" value="Barwin-like endoglucanases"/>
    <property type="match status" value="1"/>
</dbReference>
<dbReference type="GO" id="GO:0009253">
    <property type="term" value="P:peptidoglycan catabolic process"/>
    <property type="evidence" value="ECO:0007669"/>
    <property type="project" value="TreeGrafter"/>
</dbReference>
<feature type="domain" description="Lytic transglycosylase MltA" evidence="7">
    <location>
        <begin position="162"/>
        <end position="294"/>
    </location>
</feature>
<evidence type="ECO:0000256" key="1">
    <source>
        <dbReference type="ARBA" id="ARBA00001420"/>
    </source>
</evidence>
<keyword evidence="4" id="KW-0961">Cell wall biogenesis/degradation</keyword>
<organism evidence="8 9">
    <name type="scientific">Azospirillum oryzae</name>
    <dbReference type="NCBI Taxonomy" id="286727"/>
    <lineage>
        <taxon>Bacteria</taxon>
        <taxon>Pseudomonadati</taxon>
        <taxon>Pseudomonadota</taxon>
        <taxon>Alphaproteobacteria</taxon>
        <taxon>Rhodospirillales</taxon>
        <taxon>Azospirillaceae</taxon>
        <taxon>Azospirillum</taxon>
    </lineage>
</organism>
<dbReference type="CDD" id="cd14668">
    <property type="entry name" value="mlta_B"/>
    <property type="match status" value="1"/>
</dbReference>
<dbReference type="Pfam" id="PF06725">
    <property type="entry name" value="3D"/>
    <property type="match status" value="1"/>
</dbReference>
<dbReference type="PANTHER" id="PTHR30124:SF0">
    <property type="entry name" value="MEMBRANE-BOUND LYTIC MUREIN TRANSGLYCOSYLASE A"/>
    <property type="match status" value="1"/>
</dbReference>
<accession>A0A6N1AMY4</accession>
<dbReference type="SMART" id="SM00925">
    <property type="entry name" value="MltA"/>
    <property type="match status" value="1"/>
</dbReference>
<keyword evidence="6" id="KW-1133">Transmembrane helix</keyword>
<protein>
    <recommendedName>
        <fullName evidence="2">peptidoglycan lytic exotransglycosylase</fullName>
        <ecNumber evidence="2">4.2.2.n1</ecNumber>
    </recommendedName>
    <alternativeName>
        <fullName evidence="5">Murein hydrolase A</fullName>
    </alternativeName>
</protein>
<sequence length="400" mass="43703">MLVAECAMAAAAGVACAREMKRPKERQLLRLSLLGGLLATLAACAGTVQTVDGQRSTAQRPTWDQVSPDFRHLAGWIDDDHAQAVPAVQRTCGWVKNQPPGKALGQLRAAGTTDDWRAICAAARDLPPGDSEAARRFFETFFTPRDVSNGENGLFTGYYEIELHGSWTRTERYNVPLYRMPARGKRGMPTRARIEAGALKGKGLELMWVDDPVDAFFLEIQGSGRAIMADGSVVGIHYAGQNGHSYYPIGRHIIDRGEATPEQMSLQLIRRWLKDHPAEAQRVMNLNPSYVFFKVKPEVGARGARNMELTPGRSLAVDVEHIPLGVPLWLEVREAPVPGGAINRLVVAQDTGGAIKGPVRGDLFWGHGPQAEEGAGVMKARGHYTMLAPRSLSVQTAQRK</sequence>